<dbReference type="EMBL" id="LHUQ01000028">
    <property type="protein sequence ID" value="KON63463.1"/>
    <property type="molecule type" value="Genomic_DNA"/>
</dbReference>
<evidence type="ECO:0000256" key="1">
    <source>
        <dbReference type="SAM" id="MobiDB-lite"/>
    </source>
</evidence>
<gene>
    <name evidence="2" type="ORF">KOEU_30030</name>
</gene>
<organism evidence="2 3">
    <name type="scientific">Komagataeibacter europaeus</name>
    <name type="common">Gluconacetobacter europaeus</name>
    <dbReference type="NCBI Taxonomy" id="33995"/>
    <lineage>
        <taxon>Bacteria</taxon>
        <taxon>Pseudomonadati</taxon>
        <taxon>Pseudomonadota</taxon>
        <taxon>Alphaproteobacteria</taxon>
        <taxon>Acetobacterales</taxon>
        <taxon>Acetobacteraceae</taxon>
        <taxon>Komagataeibacter</taxon>
    </lineage>
</organism>
<name>A0A0M0EE03_KOMEU</name>
<evidence type="ECO:0000313" key="3">
    <source>
        <dbReference type="Proteomes" id="UP000037566"/>
    </source>
</evidence>
<reference evidence="2" key="1">
    <citation type="submission" date="2015-08" db="EMBL/GenBank/DDBJ databases">
        <title>Draft genome sequence of Komagataeibacter europaeus CECT 8546 a cellulose producer strain from vinegar produced by the traditional method.</title>
        <authorList>
            <person name="Poehlein A."/>
            <person name="Valera M.J."/>
            <person name="Haack F.S."/>
            <person name="Mas A."/>
            <person name="Daniel R."/>
            <person name="Streit W.R."/>
            <person name="Mateo E."/>
        </authorList>
    </citation>
    <scope>NUCLEOTIDE SEQUENCE [LARGE SCALE GENOMIC DNA]</scope>
    <source>
        <strain evidence="2">CECT 8546</strain>
    </source>
</reference>
<evidence type="ECO:0000313" key="2">
    <source>
        <dbReference type="EMBL" id="KON63463.1"/>
    </source>
</evidence>
<feature type="compositionally biased region" description="Basic and acidic residues" evidence="1">
    <location>
        <begin position="486"/>
        <end position="496"/>
    </location>
</feature>
<feature type="region of interest" description="Disordered" evidence="1">
    <location>
        <begin position="449"/>
        <end position="496"/>
    </location>
</feature>
<dbReference type="AlphaFoldDB" id="A0A0M0EE03"/>
<feature type="compositionally biased region" description="Basic and acidic residues" evidence="1">
    <location>
        <begin position="458"/>
        <end position="469"/>
    </location>
</feature>
<accession>A0A0M0EE03</accession>
<protein>
    <submittedName>
        <fullName evidence="2">Uncharacterized protein</fullName>
    </submittedName>
</protein>
<comment type="caution">
    <text evidence="2">The sequence shown here is derived from an EMBL/GenBank/DDBJ whole genome shotgun (WGS) entry which is preliminary data.</text>
</comment>
<keyword evidence="3" id="KW-1185">Reference proteome</keyword>
<dbReference type="Proteomes" id="UP000037566">
    <property type="component" value="Unassembled WGS sequence"/>
</dbReference>
<proteinExistence type="predicted"/>
<sequence length="496" mass="55798">MQGAEQLIEHTRAVSTRYRARVEVRIPAWRGHAILRCNHAVDVFHKGVRRLHKRRNVRGKIVSETGIGWRGDGWRCGHERQGLAIEARKFEIVGSCAGPPESIHLVAGVDRISVRRNPPLVKRERLIVDRVLKLGPQLCRLRRETRRIIVGGIDDDGHEWGQGRCRFRLPVLLRHLRNLAANVAKDHGIKDLFLHTRLVDLKTGQIHRVSIGRLQTYGPANWCPVSCAGCHIVRIVDDSHLPASHGQDSLPGGSRNQVRVIRSNVNNGPAELIFYETGHNPLCAGDEGLCDDLAVGSDCLLRLVIDDLRHTDAPERALHDNCLRCIEAGCRKRPHQDGRNPDPHNRHAGLVVTQELRCFCTPVDVHEVNVAYDRHGKCHDKPGKPSDHGSYDRRLVADAGCVRILPEYREYGPDDLRRPVTARIEQVPCHVIACTVRCISRTGRDDRLRCSGHGKSRQKQERQDGEYRTTKGRHGLSSSSTVTAQDWRRDQDASAS</sequence>